<keyword evidence="3" id="KW-1185">Reference proteome</keyword>
<dbReference type="CDD" id="cd18186">
    <property type="entry name" value="BTB_POZ_ZBTB_KLHL-like"/>
    <property type="match status" value="1"/>
</dbReference>
<proteinExistence type="predicted"/>
<evidence type="ECO:0000313" key="3">
    <source>
        <dbReference type="Proteomes" id="UP000076798"/>
    </source>
</evidence>
<dbReference type="SUPFAM" id="SSF54695">
    <property type="entry name" value="POZ domain"/>
    <property type="match status" value="1"/>
</dbReference>
<dbReference type="Pfam" id="PF00651">
    <property type="entry name" value="BTB"/>
    <property type="match status" value="1"/>
</dbReference>
<name>A0A165XUI7_9AGAM</name>
<dbReference type="Gene3D" id="3.30.710.10">
    <property type="entry name" value="Potassium Channel Kv1.1, Chain A"/>
    <property type="match status" value="1"/>
</dbReference>
<dbReference type="PROSITE" id="PS50097">
    <property type="entry name" value="BTB"/>
    <property type="match status" value="1"/>
</dbReference>
<reference evidence="2 3" key="1">
    <citation type="journal article" date="2016" name="Mol. Biol. Evol.">
        <title>Comparative Genomics of Early-Diverging Mushroom-Forming Fungi Provides Insights into the Origins of Lignocellulose Decay Capabilities.</title>
        <authorList>
            <person name="Nagy L.G."/>
            <person name="Riley R."/>
            <person name="Tritt A."/>
            <person name="Adam C."/>
            <person name="Daum C."/>
            <person name="Floudas D."/>
            <person name="Sun H."/>
            <person name="Yadav J.S."/>
            <person name="Pangilinan J."/>
            <person name="Larsson K.H."/>
            <person name="Matsuura K."/>
            <person name="Barry K."/>
            <person name="Labutti K."/>
            <person name="Kuo R."/>
            <person name="Ohm R.A."/>
            <person name="Bhattacharya S.S."/>
            <person name="Shirouzu T."/>
            <person name="Yoshinaga Y."/>
            <person name="Martin F.M."/>
            <person name="Grigoriev I.V."/>
            <person name="Hibbett D.S."/>
        </authorList>
    </citation>
    <scope>NUCLEOTIDE SEQUENCE [LARGE SCALE GENOMIC DNA]</scope>
    <source>
        <strain evidence="2 3">HHB10207 ss-3</strain>
    </source>
</reference>
<dbReference type="EMBL" id="KV428318">
    <property type="protein sequence ID" value="KZT32567.1"/>
    <property type="molecule type" value="Genomic_DNA"/>
</dbReference>
<organism evidence="2 3">
    <name type="scientific">Sistotremastrum suecicum HHB10207 ss-3</name>
    <dbReference type="NCBI Taxonomy" id="1314776"/>
    <lineage>
        <taxon>Eukaryota</taxon>
        <taxon>Fungi</taxon>
        <taxon>Dikarya</taxon>
        <taxon>Basidiomycota</taxon>
        <taxon>Agaricomycotina</taxon>
        <taxon>Agaricomycetes</taxon>
        <taxon>Sistotremastrales</taxon>
        <taxon>Sistotremastraceae</taxon>
        <taxon>Sistotremastrum</taxon>
    </lineage>
</organism>
<gene>
    <name evidence="2" type="ORF">SISSUDRAFT_1123357</name>
</gene>
<accession>A0A165XUI7</accession>
<dbReference type="InterPro" id="IPR011333">
    <property type="entry name" value="SKP1/BTB/POZ_sf"/>
</dbReference>
<feature type="domain" description="BTB" evidence="1">
    <location>
        <begin position="26"/>
        <end position="91"/>
    </location>
</feature>
<sequence length="337" mass="38707">MASSSTDASSNPDSSSISPIFQFSDADLIIQTSDKIAFKVHRSIMSLVSRVFRDMLSLNVIPQSSTYSSHQNIVNVSEDSASMDATLRFIYPFPRPVFRTLEPIIILLEIADKYDISIITSTLQTLLLSETDFLENSSSRLYAIAKRLQLLRLERATELILLRHPHILSVKDFTADEQDVITVDDVRKLEFYRAQRIPDVLAALNECLNEDDLLLEPPPCACRRKRSQNGGLEYQDECLAWSALLNLYRNKIEDEPGTDILDPSLREEVIRYTSCRDIFEYFFGEEYMYAGLLRHISQRVKEVPWTYSAEYEEKKKRERDESARVRASAVFTYEGDA</sequence>
<dbReference type="SMART" id="SM00225">
    <property type="entry name" value="BTB"/>
    <property type="match status" value="1"/>
</dbReference>
<dbReference type="STRING" id="1314776.A0A165XUI7"/>
<dbReference type="InterPro" id="IPR000210">
    <property type="entry name" value="BTB/POZ_dom"/>
</dbReference>
<protein>
    <recommendedName>
        <fullName evidence="1">BTB domain-containing protein</fullName>
    </recommendedName>
</protein>
<evidence type="ECO:0000313" key="2">
    <source>
        <dbReference type="EMBL" id="KZT32567.1"/>
    </source>
</evidence>
<dbReference type="Proteomes" id="UP000076798">
    <property type="component" value="Unassembled WGS sequence"/>
</dbReference>
<dbReference type="OrthoDB" id="71307at2759"/>
<dbReference type="AlphaFoldDB" id="A0A165XUI7"/>
<evidence type="ECO:0000259" key="1">
    <source>
        <dbReference type="PROSITE" id="PS50097"/>
    </source>
</evidence>